<protein>
    <submittedName>
        <fullName evidence="9">Aromatic amino acid exporter YddG</fullName>
    </submittedName>
</protein>
<accession>A0A1E3H8J0</accession>
<keyword evidence="4 7" id="KW-1133">Transmembrane helix</keyword>
<dbReference type="EMBL" id="MCRJ01000001">
    <property type="protein sequence ID" value="ODN72640.1"/>
    <property type="molecule type" value="Genomic_DNA"/>
</dbReference>
<dbReference type="InterPro" id="IPR000620">
    <property type="entry name" value="EamA_dom"/>
</dbReference>
<feature type="domain" description="EamA" evidence="8">
    <location>
        <begin position="10"/>
        <end position="139"/>
    </location>
</feature>
<feature type="transmembrane region" description="Helical" evidence="7">
    <location>
        <begin position="68"/>
        <end position="87"/>
    </location>
</feature>
<evidence type="ECO:0000256" key="7">
    <source>
        <dbReference type="SAM" id="Phobius"/>
    </source>
</evidence>
<feature type="transmembrane region" description="Helical" evidence="7">
    <location>
        <begin position="12"/>
        <end position="30"/>
    </location>
</feature>
<evidence type="ECO:0000256" key="5">
    <source>
        <dbReference type="ARBA" id="ARBA00023136"/>
    </source>
</evidence>
<evidence type="ECO:0000256" key="1">
    <source>
        <dbReference type="ARBA" id="ARBA00004651"/>
    </source>
</evidence>
<feature type="transmembrane region" description="Helical" evidence="7">
    <location>
        <begin position="213"/>
        <end position="231"/>
    </location>
</feature>
<evidence type="ECO:0000259" key="8">
    <source>
        <dbReference type="Pfam" id="PF00892"/>
    </source>
</evidence>
<dbReference type="InterPro" id="IPR050638">
    <property type="entry name" value="AA-Vitamin_Transporters"/>
</dbReference>
<reference evidence="9 10" key="1">
    <citation type="submission" date="2016-07" db="EMBL/GenBank/DDBJ databases">
        <title>Draft Genome Sequence of Methylobrevis pamukkalensis PK2.</title>
        <authorList>
            <person name="Vasilenko O.V."/>
            <person name="Doronina N.V."/>
            <person name="Shmareva M.N."/>
            <person name="Tarlachkov S.V."/>
            <person name="Mustakhimov I."/>
            <person name="Trotsenko Y.A."/>
        </authorList>
    </citation>
    <scope>NUCLEOTIDE SEQUENCE [LARGE SCALE GENOMIC DNA]</scope>
    <source>
        <strain evidence="9 10">PK2</strain>
    </source>
</reference>
<feature type="transmembrane region" description="Helical" evidence="7">
    <location>
        <begin position="122"/>
        <end position="140"/>
    </location>
</feature>
<comment type="caution">
    <text evidence="9">The sequence shown here is derived from an EMBL/GenBank/DDBJ whole genome shotgun (WGS) entry which is preliminary data.</text>
</comment>
<proteinExistence type="predicted"/>
<evidence type="ECO:0000256" key="4">
    <source>
        <dbReference type="ARBA" id="ARBA00022989"/>
    </source>
</evidence>
<feature type="transmembrane region" description="Helical" evidence="7">
    <location>
        <begin position="36"/>
        <end position="56"/>
    </location>
</feature>
<dbReference type="Proteomes" id="UP000094622">
    <property type="component" value="Unassembled WGS sequence"/>
</dbReference>
<dbReference type="InterPro" id="IPR037185">
    <property type="entry name" value="EmrE-like"/>
</dbReference>
<keyword evidence="2" id="KW-1003">Cell membrane</keyword>
<dbReference type="GO" id="GO:0005886">
    <property type="term" value="C:plasma membrane"/>
    <property type="evidence" value="ECO:0007669"/>
    <property type="project" value="UniProtKB-SubCell"/>
</dbReference>
<organism evidence="9 10">
    <name type="scientific">Methylobrevis pamukkalensis</name>
    <dbReference type="NCBI Taxonomy" id="1439726"/>
    <lineage>
        <taxon>Bacteria</taxon>
        <taxon>Pseudomonadati</taxon>
        <taxon>Pseudomonadota</taxon>
        <taxon>Alphaproteobacteria</taxon>
        <taxon>Hyphomicrobiales</taxon>
        <taxon>Pleomorphomonadaceae</taxon>
        <taxon>Methylobrevis</taxon>
    </lineage>
</organism>
<evidence type="ECO:0000256" key="3">
    <source>
        <dbReference type="ARBA" id="ARBA00022692"/>
    </source>
</evidence>
<feature type="region of interest" description="Disordered" evidence="6">
    <location>
        <begin position="296"/>
        <end position="318"/>
    </location>
</feature>
<dbReference type="RefSeq" id="WP_069305393.1">
    <property type="nucleotide sequence ID" value="NZ_MCRJ01000001.1"/>
</dbReference>
<dbReference type="PANTHER" id="PTHR32322">
    <property type="entry name" value="INNER MEMBRANE TRANSPORTER"/>
    <property type="match status" value="1"/>
</dbReference>
<keyword evidence="5 7" id="KW-0472">Membrane</keyword>
<dbReference type="Pfam" id="PF00892">
    <property type="entry name" value="EamA"/>
    <property type="match status" value="2"/>
</dbReference>
<dbReference type="SUPFAM" id="SSF103481">
    <property type="entry name" value="Multidrug resistance efflux transporter EmrE"/>
    <property type="match status" value="1"/>
</dbReference>
<name>A0A1E3H8J0_9HYPH</name>
<feature type="transmembrane region" description="Helical" evidence="7">
    <location>
        <begin position="183"/>
        <end position="201"/>
    </location>
</feature>
<dbReference type="PATRIC" id="fig|1439726.3.peg.139"/>
<dbReference type="OrthoDB" id="9795732at2"/>
<feature type="transmembrane region" description="Helical" evidence="7">
    <location>
        <begin position="152"/>
        <end position="171"/>
    </location>
</feature>
<evidence type="ECO:0000256" key="6">
    <source>
        <dbReference type="SAM" id="MobiDB-lite"/>
    </source>
</evidence>
<comment type="subcellular location">
    <subcellularLocation>
        <location evidence="1">Cell membrane</location>
        <topology evidence="1">Multi-pass membrane protein</topology>
    </subcellularLocation>
</comment>
<evidence type="ECO:0000313" key="10">
    <source>
        <dbReference type="Proteomes" id="UP000094622"/>
    </source>
</evidence>
<dbReference type="PANTHER" id="PTHR32322:SF18">
    <property type="entry name" value="S-ADENOSYLMETHIONINE_S-ADENOSYLHOMOCYSTEINE TRANSPORTER"/>
    <property type="match status" value="1"/>
</dbReference>
<dbReference type="AlphaFoldDB" id="A0A1E3H8J0"/>
<keyword evidence="3 7" id="KW-0812">Transmembrane</keyword>
<feature type="domain" description="EamA" evidence="8">
    <location>
        <begin position="153"/>
        <end position="283"/>
    </location>
</feature>
<keyword evidence="10" id="KW-1185">Reference proteome</keyword>
<evidence type="ECO:0000256" key="2">
    <source>
        <dbReference type="ARBA" id="ARBA00022475"/>
    </source>
</evidence>
<feature type="transmembrane region" description="Helical" evidence="7">
    <location>
        <begin position="243"/>
        <end position="264"/>
    </location>
</feature>
<feature type="transmembrane region" description="Helical" evidence="7">
    <location>
        <begin position="99"/>
        <end position="115"/>
    </location>
</feature>
<evidence type="ECO:0000313" key="9">
    <source>
        <dbReference type="EMBL" id="ODN72640.1"/>
    </source>
</evidence>
<gene>
    <name evidence="9" type="primary">yddG</name>
    <name evidence="9" type="ORF">A6302_00133</name>
</gene>
<sequence length="318" mass="32744">MHADRRRRATLVGLTAVLMWSLLGLFAAGSGAVPPFLLNALCFGLSGLGACLWLAVSGRGFSALRQPAKVWVLGVVGLFGFHALYFTAIRNAPPVEANLINYLWPLLIVLFSGLLPGERLRWHHLAGVAVGFIGAALLITRGGGLALSGEHAFGYGAAIASALTWSSYSVLSRRLPQVPSEAVAGFCLATGVLSLACHLALETTVLPEGVFQWSMVLALAVFPVGLAFFVWDHGVKHGDIQVLGASAYAAPVLSTLVLILAGYGAFSVEVAAACAFVTGGALLASKDLLFGGKAGPAGDGQPGADGSQPSGAISKPEN</sequence>